<dbReference type="PANTHER" id="PTHR48221">
    <property type="entry name" value="ACYL-COA SYNTHETASE FAMILY PROTEIN"/>
    <property type="match status" value="1"/>
</dbReference>
<accession>A0ABQ8DFS2</accession>
<proteinExistence type="predicted"/>
<organism evidence="1 2">
    <name type="scientific">Brassica napus</name>
    <name type="common">Rape</name>
    <dbReference type="NCBI Taxonomy" id="3708"/>
    <lineage>
        <taxon>Eukaryota</taxon>
        <taxon>Viridiplantae</taxon>
        <taxon>Streptophyta</taxon>
        <taxon>Embryophyta</taxon>
        <taxon>Tracheophyta</taxon>
        <taxon>Spermatophyta</taxon>
        <taxon>Magnoliopsida</taxon>
        <taxon>eudicotyledons</taxon>
        <taxon>Gunneridae</taxon>
        <taxon>Pentapetalae</taxon>
        <taxon>rosids</taxon>
        <taxon>malvids</taxon>
        <taxon>Brassicales</taxon>
        <taxon>Brassicaceae</taxon>
        <taxon>Brassiceae</taxon>
        <taxon>Brassica</taxon>
    </lineage>
</organism>
<evidence type="ECO:0000313" key="1">
    <source>
        <dbReference type="EMBL" id="KAH0928246.1"/>
    </source>
</evidence>
<dbReference type="Proteomes" id="UP000824890">
    <property type="component" value="Unassembled WGS sequence"/>
</dbReference>
<dbReference type="EMBL" id="JAGKQM010000004">
    <property type="protein sequence ID" value="KAH0928246.1"/>
    <property type="molecule type" value="Genomic_DNA"/>
</dbReference>
<name>A0ABQ8DFS2_BRANA</name>
<dbReference type="PANTHER" id="PTHR48221:SF2">
    <property type="entry name" value="ACYL-COA SYNTHETASE FAMILY PROTEIN"/>
    <property type="match status" value="1"/>
</dbReference>
<gene>
    <name evidence="1" type="ORF">HID58_013973</name>
</gene>
<keyword evidence="2" id="KW-1185">Reference proteome</keyword>
<evidence type="ECO:0000313" key="2">
    <source>
        <dbReference type="Proteomes" id="UP000824890"/>
    </source>
</evidence>
<sequence length="672" mass="74834">MSSPSAVGDLLAALSYRLENGNRVLEEELNESSSSIGRAISELNRSLTLDTNGEDSGFSVLDATVSLMCFKAPQVFDSVVEFLVKTIVSVLSSSSSCKVIRYHNDEALQFGSLSLPCCSEELIEISKDIIDKLGVNGGLATLLFQAVVRSAASTSFRARKLADGRNMGVSKLLAYLPRESSIENDKIPLRFNLLSLAFVKLKHVVALLFQTKMVDRSDTFLMTRILFWYQDPLSLKEDVSRILKDLVERPFLCLNKELFERGEWRDVVVCLALSPSMFINARALLHKWFLLTGLASVFDLLAALVSAVVDTVSRPTLWGIPMELASMLPFSDAYFPHQCQFLRILAGPLTSNSLVTLAHSCKPTPIKVQALDDKTEWALAINFPDWFYFASAMLFSGGSSLENIHHRYASHSQVSNIIPPCGVEGLSVAAATYIAWILNPASGTIQESLTKSLIRVSEMLRRSETTTGKRKKPASSIVDDLVREFHNKITNSFSCELDNMQNNLLVRRVVVGVLICSPYTVTDEEYELVLHYAATGKHLAVKKLRFNGFKQAKGSSKTSMLQSNEITKEEAVEGTRLVFNLTDTLESMCASSFEAEEDAHEFINQFKLRSSKYLVKCIDRMIQLHCEEDGDLILNDINIRLEQWSMKGPEDPQLKEDLDTIAAKLAFIFSPV</sequence>
<comment type="caution">
    <text evidence="1">The sequence shown here is derived from an EMBL/GenBank/DDBJ whole genome shotgun (WGS) entry which is preliminary data.</text>
</comment>
<protein>
    <submittedName>
        <fullName evidence="1">Uncharacterized protein</fullName>
    </submittedName>
</protein>
<reference evidence="1 2" key="1">
    <citation type="submission" date="2021-05" db="EMBL/GenBank/DDBJ databases">
        <title>Genome Assembly of Synthetic Allotetraploid Brassica napus Reveals Homoeologous Exchanges between Subgenomes.</title>
        <authorList>
            <person name="Davis J.T."/>
        </authorList>
    </citation>
    <scope>NUCLEOTIDE SEQUENCE [LARGE SCALE GENOMIC DNA]</scope>
    <source>
        <strain evidence="2">cv. Da-Ae</strain>
        <tissue evidence="1">Seedling</tissue>
    </source>
</reference>